<dbReference type="EMBL" id="DTAU01000112">
    <property type="protein sequence ID" value="HFQ79212.1"/>
    <property type="molecule type" value="Genomic_DNA"/>
</dbReference>
<protein>
    <submittedName>
        <fullName evidence="2">Uncharacterized protein</fullName>
    </submittedName>
</protein>
<dbReference type="EMBL" id="DTCA01000026">
    <property type="protein sequence ID" value="HGM06906.1"/>
    <property type="molecule type" value="Genomic_DNA"/>
</dbReference>
<gene>
    <name evidence="1" type="ORF">ENT99_05885</name>
    <name evidence="2" type="ORF">ENU31_00650</name>
</gene>
<proteinExistence type="predicted"/>
<organism evidence="2">
    <name type="scientific">Ignisphaera aggregans</name>
    <dbReference type="NCBI Taxonomy" id="334771"/>
    <lineage>
        <taxon>Archaea</taxon>
        <taxon>Thermoproteota</taxon>
        <taxon>Thermoprotei</taxon>
        <taxon>Desulfurococcales</taxon>
        <taxon>Desulfurococcaceae</taxon>
        <taxon>Ignisphaera</taxon>
    </lineage>
</organism>
<dbReference type="Pfam" id="PF09703">
    <property type="entry name" value="Cas_Csa4"/>
    <property type="match status" value="1"/>
</dbReference>
<accession>A0A7C4D013</accession>
<sequence>MLRGAREMVKLYTPGHNIITDSLIMHGVLRILGVLGYHSGVVQRVGERFIIDIEGLDQHSVRDLGSKFRNTDVYHSLQLTLNLYINKGYMPRDQKVSKIFESNPNEPANRSWATNLSESLLNLDLSNYLSSDHITSVNEGRRKGVRTLYISLSSIYGKYQELDYNTIDKPYSVCDTCFGLASLGLIYGALATVLRRENSKYSLFMTIIPEDRIEIRDLLIIQRLLEGYMTMGRFSASAPSDIPLLALPLYSLSVGETLAAIESEADVLTWKVAKVGNFIRSLDTALIRLNKLMDFITEVKMLIPEWPRIVSQCFETEDGFTILSELTEVIVFSREISHIYSTVRSIISYIEDMKDTTCKNLLKRMHRVSEKLVETITKVVAI</sequence>
<evidence type="ECO:0000313" key="1">
    <source>
        <dbReference type="EMBL" id="HFQ79212.1"/>
    </source>
</evidence>
<reference evidence="2" key="1">
    <citation type="journal article" date="2020" name="mSystems">
        <title>Genome- and Community-Level Interaction Insights into Carbon Utilization and Element Cycling Functions of Hydrothermarchaeota in Hydrothermal Sediment.</title>
        <authorList>
            <person name="Zhou Z."/>
            <person name="Liu Y."/>
            <person name="Xu W."/>
            <person name="Pan J."/>
            <person name="Luo Z.H."/>
            <person name="Li M."/>
        </authorList>
    </citation>
    <scope>NUCLEOTIDE SEQUENCE [LARGE SCALE GENOMIC DNA]</scope>
    <source>
        <strain evidence="1">SpSt-629</strain>
        <strain evidence="2">SpSt-658</strain>
    </source>
</reference>
<dbReference type="AlphaFoldDB" id="A0A7C4D013"/>
<name>A0A7C4D013_9CREN</name>
<comment type="caution">
    <text evidence="2">The sequence shown here is derived from an EMBL/GenBank/DDBJ whole genome shotgun (WGS) entry which is preliminary data.</text>
</comment>
<evidence type="ECO:0000313" key="2">
    <source>
        <dbReference type="EMBL" id="HGM06906.1"/>
    </source>
</evidence>
<dbReference type="InterPro" id="IPR010184">
    <property type="entry name" value="CRISPR-assoc_prot_MJ0385"/>
</dbReference>